<protein>
    <submittedName>
        <fullName evidence="1">Uncharacterized protein</fullName>
    </submittedName>
</protein>
<gene>
    <name evidence="1" type="ORF">MLD38_015025</name>
</gene>
<name>A0ACB9RHT1_9MYRT</name>
<organism evidence="1 2">
    <name type="scientific">Melastoma candidum</name>
    <dbReference type="NCBI Taxonomy" id="119954"/>
    <lineage>
        <taxon>Eukaryota</taxon>
        <taxon>Viridiplantae</taxon>
        <taxon>Streptophyta</taxon>
        <taxon>Embryophyta</taxon>
        <taxon>Tracheophyta</taxon>
        <taxon>Spermatophyta</taxon>
        <taxon>Magnoliopsida</taxon>
        <taxon>eudicotyledons</taxon>
        <taxon>Gunneridae</taxon>
        <taxon>Pentapetalae</taxon>
        <taxon>rosids</taxon>
        <taxon>malvids</taxon>
        <taxon>Myrtales</taxon>
        <taxon>Melastomataceae</taxon>
        <taxon>Melastomatoideae</taxon>
        <taxon>Melastomateae</taxon>
        <taxon>Melastoma</taxon>
    </lineage>
</organism>
<keyword evidence="2" id="KW-1185">Reference proteome</keyword>
<evidence type="ECO:0000313" key="1">
    <source>
        <dbReference type="EMBL" id="KAI4377391.1"/>
    </source>
</evidence>
<reference evidence="2" key="1">
    <citation type="journal article" date="2023" name="Front. Plant Sci.">
        <title>Chromosomal-level genome assembly of Melastoma candidum provides insights into trichome evolution.</title>
        <authorList>
            <person name="Zhong Y."/>
            <person name="Wu W."/>
            <person name="Sun C."/>
            <person name="Zou P."/>
            <person name="Liu Y."/>
            <person name="Dai S."/>
            <person name="Zhou R."/>
        </authorList>
    </citation>
    <scope>NUCLEOTIDE SEQUENCE [LARGE SCALE GENOMIC DNA]</scope>
</reference>
<evidence type="ECO:0000313" key="2">
    <source>
        <dbReference type="Proteomes" id="UP001057402"/>
    </source>
</evidence>
<dbReference type="Proteomes" id="UP001057402">
    <property type="component" value="Chromosome 4"/>
</dbReference>
<sequence>MDEGVEGAGEVGDSEPEEKKEEETRSGVTAARHLNFIQLGGTGVSEVLLARPMMAAVGSGTVMPTSSVAAAAAVISVVAATAPAPVQGAMQTPVASLRKTESPKARPRVNPDLKEGTPKKPKQCNCKNSRCLKLYCECFASGTNCDGCNCSNCHNNEEHEAVRKEAVDATLERNPNAFRPKIASSPRGTKDRRGLLQDDVGEDVTFVKHNKGCHCKKSGCLKKYCECFQANILCSENCRCLDCKNFEGSEERQALFHGDRNNNIAYVQQAAKAAITGVIGFSGYTSTPLSKKRKGPDLLFGPNSTTKESPVQKIGQYSQANNTRPSAPVSSTSSVPVTHTSNGVSPGLSKCAYRSLLADLIQPNDVKELCSVLVVLSADVAKTFAEISHSEQKKSLENRMEPEASVTSSSQDNSQSVKDTVAEKLALDDRSCSGLTDCVLENDQPTMRPMSPGTLALMCDEQDAMLITASSPSGLRGNDFISSSQLPSGQGISETYVEQEKIALTAVRDCINKLITWGEIKEMQYSSIARSELVHNIDFKGNGVANERPVPKVRQVQPLKVSQDHNPHQ</sequence>
<comment type="caution">
    <text evidence="1">The sequence shown here is derived from an EMBL/GenBank/DDBJ whole genome shotgun (WGS) entry which is preliminary data.</text>
</comment>
<accession>A0ACB9RHT1</accession>
<proteinExistence type="predicted"/>
<dbReference type="EMBL" id="CM042883">
    <property type="protein sequence ID" value="KAI4377391.1"/>
    <property type="molecule type" value="Genomic_DNA"/>
</dbReference>